<dbReference type="EMBL" id="POVK01000037">
    <property type="protein sequence ID" value="NHA34789.1"/>
    <property type="molecule type" value="Genomic_DNA"/>
</dbReference>
<dbReference type="Proteomes" id="UP000572988">
    <property type="component" value="Unassembled WGS sequence"/>
</dbReference>
<organism evidence="5">
    <name type="scientific">Staphylococcus schleiferi</name>
    <dbReference type="NCBI Taxonomy" id="1295"/>
    <lineage>
        <taxon>Bacteria</taxon>
        <taxon>Bacillati</taxon>
        <taxon>Bacillota</taxon>
        <taxon>Bacilli</taxon>
        <taxon>Bacillales</taxon>
        <taxon>Staphylococcaceae</taxon>
        <taxon>Staphylococcus</taxon>
    </lineage>
</organism>
<dbReference type="PANTHER" id="PTHR36435:SF1">
    <property type="entry name" value="CAAX AMINO TERMINAL PROTEASE FAMILY PROTEIN"/>
    <property type="match status" value="1"/>
</dbReference>
<evidence type="ECO:0000313" key="5">
    <source>
        <dbReference type="EMBL" id="SUM90063.1"/>
    </source>
</evidence>
<keyword evidence="4" id="KW-0482">Metalloprotease</keyword>
<keyword evidence="4" id="KW-0378">Hydrolase</keyword>
<dbReference type="GO" id="GO:0006508">
    <property type="term" value="P:proteolysis"/>
    <property type="evidence" value="ECO:0007669"/>
    <property type="project" value="UniProtKB-KW"/>
</dbReference>
<reference evidence="4 7" key="1">
    <citation type="submission" date="2018-01" db="EMBL/GenBank/DDBJ databases">
        <title>Complete genome sequence of Staphylococcus Scheliferi isolated from human.</title>
        <authorList>
            <person name="Abouelkhair M.A."/>
            <person name="Bemis D.A."/>
            <person name="Kania S.A."/>
        </authorList>
    </citation>
    <scope>NUCLEOTIDE SEQUENCE [LARGE SCALE GENOMIC DNA]</scope>
    <source>
        <strain evidence="4 7">ATCC 43808</strain>
    </source>
</reference>
<dbReference type="InterPro" id="IPR003675">
    <property type="entry name" value="Rce1/LyrA-like_dom"/>
</dbReference>
<evidence type="ECO:0000313" key="4">
    <source>
        <dbReference type="EMBL" id="NHA34789.1"/>
    </source>
</evidence>
<reference evidence="5" key="2">
    <citation type="submission" date="2018-06" db="EMBL/GenBank/DDBJ databases">
        <authorList>
            <consortium name="Pathogen Informatics"/>
            <person name="Doyle S."/>
        </authorList>
    </citation>
    <scope>NUCLEOTIDE SEQUENCE [LARGE SCALE GENOMIC DNA]</scope>
    <source>
        <strain evidence="5">NCTC12218</strain>
    </source>
</reference>
<feature type="transmembrane region" description="Helical" evidence="1">
    <location>
        <begin position="165"/>
        <end position="186"/>
    </location>
</feature>
<evidence type="ECO:0000313" key="3">
    <source>
        <dbReference type="EMBL" id="CAD7360488.1"/>
    </source>
</evidence>
<sequence>MRASSNHPVAWRDLWAFVIYILVQVILANLFHLLLVPLHIFPVGLLFIFIGVITALTVIGYLIWSHRHHWKEKIIHAFKASRKYVGTMIGAYFLYIFANGLITYLFKFLPEQWKFKETGNQESLMIFFNDPKWLPLAFLSIVILSPITEELLFRHVLIGELGKKFGYVIMGIISAVVFALLHMQAAQSPFEIFPYLLLGILFVYTYIKSGCNIAVSIMMHMFNNFMAFIIMVIQLHA</sequence>
<dbReference type="EMBL" id="UHEF01000001">
    <property type="protein sequence ID" value="SUM90063.1"/>
    <property type="molecule type" value="Genomic_DNA"/>
</dbReference>
<dbReference type="AlphaFoldDB" id="A0A7Z7QRN1"/>
<gene>
    <name evidence="4" type="ORF">C1O36_09940</name>
    <name evidence="5" type="ORF">NCTC12218_02164</name>
</gene>
<reference evidence="3 6" key="3">
    <citation type="submission" date="2020-11" db="EMBL/GenBank/DDBJ databases">
        <authorList>
            <consortium name="Pathogen Informatics"/>
        </authorList>
    </citation>
    <scope>NUCLEOTIDE SEQUENCE [LARGE SCALE GENOMIC DNA]</scope>
    <source>
        <strain evidence="3 6">NCTC12218</strain>
    </source>
</reference>
<dbReference type="EMBL" id="LR962863">
    <property type="protein sequence ID" value="CAD7360488.1"/>
    <property type="molecule type" value="Genomic_DNA"/>
</dbReference>
<keyword evidence="7" id="KW-1185">Reference proteome</keyword>
<feature type="transmembrane region" description="Helical" evidence="1">
    <location>
        <begin position="40"/>
        <end position="64"/>
    </location>
</feature>
<keyword evidence="1" id="KW-1133">Transmembrane helix</keyword>
<feature type="transmembrane region" description="Helical" evidence="1">
    <location>
        <begin position="192"/>
        <end position="207"/>
    </location>
</feature>
<accession>A0A7Z7QRN1</accession>
<feature type="transmembrane region" description="Helical" evidence="1">
    <location>
        <begin position="133"/>
        <end position="153"/>
    </location>
</feature>
<dbReference type="GO" id="GO:0080120">
    <property type="term" value="P:CAAX-box protein maturation"/>
    <property type="evidence" value="ECO:0007669"/>
    <property type="project" value="UniProtKB-ARBA"/>
</dbReference>
<evidence type="ECO:0000256" key="1">
    <source>
        <dbReference type="SAM" id="Phobius"/>
    </source>
</evidence>
<keyword evidence="5" id="KW-0645">Protease</keyword>
<dbReference type="Proteomes" id="UP000264146">
    <property type="component" value="Chromosome"/>
</dbReference>
<feature type="transmembrane region" description="Helical" evidence="1">
    <location>
        <begin position="84"/>
        <end position="106"/>
    </location>
</feature>
<keyword evidence="1" id="KW-0812">Transmembrane</keyword>
<proteinExistence type="predicted"/>
<dbReference type="GO" id="GO:0008237">
    <property type="term" value="F:metallopeptidase activity"/>
    <property type="evidence" value="ECO:0007669"/>
    <property type="project" value="UniProtKB-KW"/>
</dbReference>
<feature type="transmembrane region" description="Helical" evidence="1">
    <location>
        <begin position="14"/>
        <end position="34"/>
    </location>
</feature>
<evidence type="ECO:0000259" key="2">
    <source>
        <dbReference type="Pfam" id="PF02517"/>
    </source>
</evidence>
<dbReference type="GO" id="GO:0004175">
    <property type="term" value="F:endopeptidase activity"/>
    <property type="evidence" value="ECO:0007669"/>
    <property type="project" value="UniProtKB-ARBA"/>
</dbReference>
<name>A0A7Z7QRN1_STASC</name>
<evidence type="ECO:0000313" key="6">
    <source>
        <dbReference type="Proteomes" id="UP000264146"/>
    </source>
</evidence>
<protein>
    <submittedName>
        <fullName evidence="4">CPBP family intramembrane metalloprotease</fullName>
    </submittedName>
    <submittedName>
        <fullName evidence="5">Metal-dependent membrane protease</fullName>
    </submittedName>
</protein>
<dbReference type="InterPro" id="IPR052710">
    <property type="entry name" value="CAAX_protease"/>
</dbReference>
<dbReference type="Pfam" id="PF02517">
    <property type="entry name" value="Rce1-like"/>
    <property type="match status" value="1"/>
</dbReference>
<dbReference type="PANTHER" id="PTHR36435">
    <property type="entry name" value="SLR1288 PROTEIN"/>
    <property type="match status" value="1"/>
</dbReference>
<dbReference type="RefSeq" id="WP_016424449.1">
    <property type="nucleotide sequence ID" value="NZ_CABKRV010000001.1"/>
</dbReference>
<evidence type="ECO:0000313" key="7">
    <source>
        <dbReference type="Proteomes" id="UP000572988"/>
    </source>
</evidence>
<feature type="domain" description="CAAX prenyl protease 2/Lysostaphin resistance protein A-like" evidence="2">
    <location>
        <begin position="132"/>
        <end position="226"/>
    </location>
</feature>
<keyword evidence="1" id="KW-0472">Membrane</keyword>
<feature type="transmembrane region" description="Helical" evidence="1">
    <location>
        <begin position="214"/>
        <end position="235"/>
    </location>
</feature>